<dbReference type="GeneID" id="31000013"/>
<proteinExistence type="predicted"/>
<dbReference type="STRING" id="1441469.A0A225AWB4"/>
<dbReference type="PANTHER" id="PTHR36681:SF3">
    <property type="entry name" value="NUCLEAR GTPASE, GERMINAL CENTER-ASSOCIATED, TANDEM DUPLICATE 3"/>
    <property type="match status" value="1"/>
</dbReference>
<feature type="domain" description="Dynamin N-terminal" evidence="3">
    <location>
        <begin position="182"/>
        <end position="396"/>
    </location>
</feature>
<dbReference type="InterPro" id="IPR045063">
    <property type="entry name" value="Dynamin_N"/>
</dbReference>
<evidence type="ECO:0000313" key="5">
    <source>
        <dbReference type="EMBL" id="OKL63903.1"/>
    </source>
</evidence>
<dbReference type="EMBL" id="LFMY01000001">
    <property type="protein sequence ID" value="OKL63903.1"/>
    <property type="molecule type" value="Genomic_DNA"/>
</dbReference>
<dbReference type="SUPFAM" id="SSF52540">
    <property type="entry name" value="P-loop containing nucleoside triphosphate hydrolases"/>
    <property type="match status" value="1"/>
</dbReference>
<feature type="coiled-coil region" evidence="1">
    <location>
        <begin position="447"/>
        <end position="474"/>
    </location>
</feature>
<evidence type="ECO:0000313" key="6">
    <source>
        <dbReference type="Proteomes" id="UP000214365"/>
    </source>
</evidence>
<dbReference type="PANTHER" id="PTHR36681">
    <property type="entry name" value="NUCLEAR GTPASE, GERMINAL CENTER-ASSOCIATED, TANDEM DUPLICATE 3"/>
    <property type="match status" value="1"/>
</dbReference>
<dbReference type="InterPro" id="IPR056024">
    <property type="entry name" value="DUF7605"/>
</dbReference>
<sequence>MTLFNEIPRKHILTQNLAAEQSETETVGKELRRYIETAGFYAWLFRRKFSHSIYVEEPDAVAFMDACNEWRNLSHYTIAYWVNDGKELQYTPTSTPPYHQPTQITVDYTNNSETNAFPELSLQKIFSDCTPEILEASVDLGVNLLEQLKKPLRHLSPDIDAVDWLNSIENLQKQTLPPKTIVGVVGNIGGGKSSVIHAMLDEERLVPTNSMRACTAVVTEISYNHDKVSYRAEVEFINLLDAHGNVTTEAWRQETEASIAYAKIKAVYPEYTKDMLQKSSVTRLLEHSKVQELLGGKKEIFEFDPAQLYQKLQSYVDSKEKTAGKKELEVWPLIKVVRIYVKAACLSTGAVIVDLPGVHDSNAARAAVAEGYMKQCTGLWIVAPITRAVDDKAAKSLLGDTFKRQLKMDGKLDSVSSICSKTDDISILECQESLDLEAQMSALWMRSKEYSTMKQRCEEQLDMLKETKAEYIATLDHIDEQIEAWEGFKETIENGNKVFAPGNKLPCRKRRRNRNSNASGSPQKKHRPSISDSEGDHADTGSESELDDEEGDDSGQPLTLEVVEEKLTELKANKRESRLHRQKIDAEMKLSRKEISKIKEKETNTKAEMSAMAISARNEYSREPIQQDFAAGIEELDHELAEEVDASNFNPEIDVRDYDEVAKALPVFCVSSRAYQKLQGRFQKEAHVPGFQTIEETEIPQLQAHCKRLTEASRKRNCQRFLNGVDQFFNSLRLILSPEGIQVTAEQKIARAAIVEDEYKAFDKELEKYLKSTCQHIVKEIEGDISQVCDKAINITRKQANKTVRSWGAPTNDLDRPAGGLKWATYKALCRRNGVYSNGQDGHNWNAELIEPVIKAVAPNWEKVFSRGLHDVLKRAAKESASLLESFHNNVSVKISQETGPLESSHMLSQQIPLYQQILNDIFSRQILEVREKSKDTSRMFEPVIAETLSPVYEVCVEESGRAPAILNVFDCFLTALISIGSFMRMKEAMSTFVHQARDTMFHQSVDAVRKALNEMCQSLEEALLSQIEKVIISLKRDYMSAVHRGVLSKEKRDILKDVLETITESESSFRKLAIPFKEM</sequence>
<accession>A0A225AWB4</accession>
<dbReference type="AlphaFoldDB" id="A0A225AWB4"/>
<dbReference type="Gene3D" id="3.40.50.300">
    <property type="entry name" value="P-loop containing nucleotide triphosphate hydrolases"/>
    <property type="match status" value="1"/>
</dbReference>
<keyword evidence="1" id="KW-0175">Coiled coil</keyword>
<name>A0A225AWB4_TALAT</name>
<feature type="domain" description="DUF7605" evidence="4">
    <location>
        <begin position="806"/>
        <end position="962"/>
    </location>
</feature>
<keyword evidence="6" id="KW-1185">Reference proteome</keyword>
<dbReference type="InterPro" id="IPR027417">
    <property type="entry name" value="P-loop_NTPase"/>
</dbReference>
<evidence type="ECO:0000256" key="2">
    <source>
        <dbReference type="SAM" id="MobiDB-lite"/>
    </source>
</evidence>
<evidence type="ECO:0008006" key="7">
    <source>
        <dbReference type="Google" id="ProtNLM"/>
    </source>
</evidence>
<evidence type="ECO:0000259" key="3">
    <source>
        <dbReference type="Pfam" id="PF00350"/>
    </source>
</evidence>
<evidence type="ECO:0000256" key="1">
    <source>
        <dbReference type="SAM" id="Coils"/>
    </source>
</evidence>
<dbReference type="Proteomes" id="UP000214365">
    <property type="component" value="Unassembled WGS sequence"/>
</dbReference>
<gene>
    <name evidence="5" type="ORF">UA08_00258</name>
</gene>
<dbReference type="Pfam" id="PF00350">
    <property type="entry name" value="Dynamin_N"/>
    <property type="match status" value="1"/>
</dbReference>
<feature type="region of interest" description="Disordered" evidence="2">
    <location>
        <begin position="499"/>
        <end position="556"/>
    </location>
</feature>
<dbReference type="Pfam" id="PF24564">
    <property type="entry name" value="DUF7605"/>
    <property type="match status" value="1"/>
</dbReference>
<reference evidence="5 6" key="1">
    <citation type="submission" date="2015-06" db="EMBL/GenBank/DDBJ databases">
        <title>Talaromyces atroroseus IBT 11181 draft genome.</title>
        <authorList>
            <person name="Rasmussen K.B."/>
            <person name="Rasmussen S."/>
            <person name="Petersen B."/>
            <person name="Sicheritz-Ponten T."/>
            <person name="Mortensen U.H."/>
            <person name="Thrane U."/>
        </authorList>
    </citation>
    <scope>NUCLEOTIDE SEQUENCE [LARGE SCALE GENOMIC DNA]</scope>
    <source>
        <strain evidence="5 6">IBT 11181</strain>
    </source>
</reference>
<protein>
    <recommendedName>
        <fullName evidence="7">GED domain-containing protein</fullName>
    </recommendedName>
</protein>
<feature type="compositionally biased region" description="Acidic residues" evidence="2">
    <location>
        <begin position="542"/>
        <end position="553"/>
    </location>
</feature>
<dbReference type="RefSeq" id="XP_020124024.1">
    <property type="nucleotide sequence ID" value="XM_020260044.1"/>
</dbReference>
<feature type="coiled-coil region" evidence="1">
    <location>
        <begin position="560"/>
        <end position="601"/>
    </location>
</feature>
<dbReference type="OrthoDB" id="3598281at2759"/>
<evidence type="ECO:0000259" key="4">
    <source>
        <dbReference type="Pfam" id="PF24564"/>
    </source>
</evidence>
<organism evidence="5 6">
    <name type="scientific">Talaromyces atroroseus</name>
    <dbReference type="NCBI Taxonomy" id="1441469"/>
    <lineage>
        <taxon>Eukaryota</taxon>
        <taxon>Fungi</taxon>
        <taxon>Dikarya</taxon>
        <taxon>Ascomycota</taxon>
        <taxon>Pezizomycotina</taxon>
        <taxon>Eurotiomycetes</taxon>
        <taxon>Eurotiomycetidae</taxon>
        <taxon>Eurotiales</taxon>
        <taxon>Trichocomaceae</taxon>
        <taxon>Talaromyces</taxon>
        <taxon>Talaromyces sect. Trachyspermi</taxon>
    </lineage>
</organism>
<comment type="caution">
    <text evidence="5">The sequence shown here is derived from an EMBL/GenBank/DDBJ whole genome shotgun (WGS) entry which is preliminary data.</text>
</comment>